<sequence length="137" mass="16283">MPQNIEPFFQRYADAYSRYQLPPLLELVSLPCLLLADESKIMFSEPESLRQYFEQQFEQYRQVGVARADFRLQSQVRLSESLRFVSLYWYFYGKDEQVLFTCHTSYTLQSQQGIWQLVALLTDDEQAAYQRVRNAQA</sequence>
<evidence type="ECO:0000313" key="1">
    <source>
        <dbReference type="EMBL" id="SEI10949.1"/>
    </source>
</evidence>
<accession>A0A1H6NDP7</accession>
<dbReference type="RefSeq" id="WP_092796555.1">
    <property type="nucleotide sequence ID" value="NZ_FNXF01000020.1"/>
</dbReference>
<dbReference type="OrthoDB" id="5770023at2"/>
<dbReference type="Proteomes" id="UP000199371">
    <property type="component" value="Unassembled WGS sequence"/>
</dbReference>
<protein>
    <recommendedName>
        <fullName evidence="3">DUF4440 domain-containing protein</fullName>
    </recommendedName>
</protein>
<dbReference type="SUPFAM" id="SSF54427">
    <property type="entry name" value="NTF2-like"/>
    <property type="match status" value="1"/>
</dbReference>
<organism evidence="1 2">
    <name type="scientific">Rheinheimera pacifica</name>
    <dbReference type="NCBI Taxonomy" id="173990"/>
    <lineage>
        <taxon>Bacteria</taxon>
        <taxon>Pseudomonadati</taxon>
        <taxon>Pseudomonadota</taxon>
        <taxon>Gammaproteobacteria</taxon>
        <taxon>Chromatiales</taxon>
        <taxon>Chromatiaceae</taxon>
        <taxon>Rheinheimera</taxon>
    </lineage>
</organism>
<evidence type="ECO:0000313" key="2">
    <source>
        <dbReference type="Proteomes" id="UP000199371"/>
    </source>
</evidence>
<evidence type="ECO:0008006" key="3">
    <source>
        <dbReference type="Google" id="ProtNLM"/>
    </source>
</evidence>
<dbReference type="AlphaFoldDB" id="A0A1H6NDP7"/>
<dbReference type="EMBL" id="FNXF01000020">
    <property type="protein sequence ID" value="SEI10949.1"/>
    <property type="molecule type" value="Genomic_DNA"/>
</dbReference>
<dbReference type="STRING" id="173990.SAMN05660691_03761"/>
<reference evidence="2" key="1">
    <citation type="submission" date="2016-10" db="EMBL/GenBank/DDBJ databases">
        <authorList>
            <person name="Varghese N."/>
            <person name="Submissions S."/>
        </authorList>
    </citation>
    <scope>NUCLEOTIDE SEQUENCE [LARGE SCALE GENOMIC DNA]</scope>
    <source>
        <strain evidence="2">DSM 17616</strain>
    </source>
</reference>
<proteinExistence type="predicted"/>
<gene>
    <name evidence="1" type="ORF">SAMN05660691_03761</name>
</gene>
<keyword evidence="2" id="KW-1185">Reference proteome</keyword>
<dbReference type="InterPro" id="IPR032710">
    <property type="entry name" value="NTF2-like_dom_sf"/>
</dbReference>
<name>A0A1H6NDP7_9GAMM</name>